<feature type="modified residue" description="4-aspartylphosphate" evidence="2">
    <location>
        <position position="325"/>
    </location>
</feature>
<dbReference type="GO" id="GO:0000160">
    <property type="term" value="P:phosphorelay signal transduction system"/>
    <property type="evidence" value="ECO:0007669"/>
    <property type="project" value="InterPro"/>
</dbReference>
<dbReference type="Pfam" id="PF00072">
    <property type="entry name" value="Response_reg"/>
    <property type="match status" value="1"/>
</dbReference>
<evidence type="ECO:0000256" key="2">
    <source>
        <dbReference type="PROSITE-ProRule" id="PRU00169"/>
    </source>
</evidence>
<dbReference type="PROSITE" id="PS50110">
    <property type="entry name" value="RESPONSE_REGULATORY"/>
    <property type="match status" value="1"/>
</dbReference>
<dbReference type="InterPro" id="IPR024186">
    <property type="entry name" value="Sig_transdc_resp-reg_PatA"/>
</dbReference>
<evidence type="ECO:0000256" key="1">
    <source>
        <dbReference type="ARBA" id="ARBA00022553"/>
    </source>
</evidence>
<gene>
    <name evidence="4" type="ORF">MC7420_1832</name>
</gene>
<proteinExistence type="predicted"/>
<dbReference type="HOGENOM" id="CLU_031371_0_0_3"/>
<dbReference type="SUPFAM" id="SSF52172">
    <property type="entry name" value="CheY-like"/>
    <property type="match status" value="1"/>
</dbReference>
<dbReference type="InterPro" id="IPR050595">
    <property type="entry name" value="Bact_response_regulator"/>
</dbReference>
<name>B4VM49_9CYAN</name>
<accession>B4VM49</accession>
<sequence>MTVKSIKPNVSFSLFTASKQVQFIQTLKRIRFSGHLILTSPDQQKWLFFLCDGHLMYAMGGTHPVRRWLRNIATHSPQLTLDRLTIQRDLSEFNQANCQTSWQYYLLSLWVKQQKITPEQTKNLIQSVITEVLFDIAHAKQTTYQIKQDNTLSTQLPVVDVEMAIAQTDKLWQAWHHDLVAEYSPNLAPVIRQPKALEARTSEAVYHLLSKLLDGKHTLRDVAVQMKRDVLQVTRSLLPYIRWGLVELISIPDLPSPVKQESSENPSTTTQSTQPLIACVDDSPLVCHTMEKLLTASGYRSLVIDDGLRAIALVIARKPDVIFLDLVMPNTNGYEICAKLRKLQAFQTTPIVILTGKDGIVDRVRAKLVGASDFLNKPIDAGTVLNVISKHLKQGVVGH</sequence>
<dbReference type="EMBL" id="DS989845">
    <property type="protein sequence ID" value="EDX76829.1"/>
    <property type="molecule type" value="Genomic_DNA"/>
</dbReference>
<dbReference type="Gene3D" id="3.40.50.2300">
    <property type="match status" value="1"/>
</dbReference>
<dbReference type="PANTHER" id="PTHR44591">
    <property type="entry name" value="STRESS RESPONSE REGULATOR PROTEIN 1"/>
    <property type="match status" value="1"/>
</dbReference>
<dbReference type="SMART" id="SM00448">
    <property type="entry name" value="REC"/>
    <property type="match status" value="1"/>
</dbReference>
<dbReference type="OrthoDB" id="505173at2"/>
<dbReference type="InterPro" id="IPR011006">
    <property type="entry name" value="CheY-like_superfamily"/>
</dbReference>
<evidence type="ECO:0000313" key="4">
    <source>
        <dbReference type="EMBL" id="EDX76829.1"/>
    </source>
</evidence>
<dbReference type="PANTHER" id="PTHR44591:SF23">
    <property type="entry name" value="CHEY SUBFAMILY"/>
    <property type="match status" value="1"/>
</dbReference>
<dbReference type="InterPro" id="IPR001789">
    <property type="entry name" value="Sig_transdc_resp-reg_receiver"/>
</dbReference>
<evidence type="ECO:0000259" key="3">
    <source>
        <dbReference type="PROSITE" id="PS50110"/>
    </source>
</evidence>
<protein>
    <submittedName>
        <fullName evidence="4">Response regulator receiver domain protein</fullName>
    </submittedName>
</protein>
<feature type="domain" description="Response regulatory" evidence="3">
    <location>
        <begin position="276"/>
        <end position="392"/>
    </location>
</feature>
<organism evidence="4 5">
    <name type="scientific">Coleofasciculus chthonoplastes PCC 7420</name>
    <dbReference type="NCBI Taxonomy" id="118168"/>
    <lineage>
        <taxon>Bacteria</taxon>
        <taxon>Bacillati</taxon>
        <taxon>Cyanobacteriota</taxon>
        <taxon>Cyanophyceae</taxon>
        <taxon>Coleofasciculales</taxon>
        <taxon>Coleofasciculaceae</taxon>
        <taxon>Coleofasciculus</taxon>
    </lineage>
</organism>
<dbReference type="eggNOG" id="COG3706">
    <property type="taxonomic scope" value="Bacteria"/>
</dbReference>
<dbReference type="PIRSF" id="PIRSF005897">
    <property type="entry name" value="RR_PatA"/>
    <property type="match status" value="1"/>
</dbReference>
<dbReference type="RefSeq" id="WP_006099787.1">
    <property type="nucleotide sequence ID" value="NZ_DS989845.1"/>
</dbReference>
<dbReference type="InterPro" id="IPR025497">
    <property type="entry name" value="PatA-like_N"/>
</dbReference>
<keyword evidence="5" id="KW-1185">Reference proteome</keyword>
<dbReference type="Proteomes" id="UP000003835">
    <property type="component" value="Unassembled WGS sequence"/>
</dbReference>
<evidence type="ECO:0000313" key="5">
    <source>
        <dbReference type="Proteomes" id="UP000003835"/>
    </source>
</evidence>
<reference evidence="4 5" key="1">
    <citation type="submission" date="2008-07" db="EMBL/GenBank/DDBJ databases">
        <authorList>
            <person name="Tandeau de Marsac N."/>
            <person name="Ferriera S."/>
            <person name="Johnson J."/>
            <person name="Kravitz S."/>
            <person name="Beeson K."/>
            <person name="Sutton G."/>
            <person name="Rogers Y.-H."/>
            <person name="Friedman R."/>
            <person name="Frazier M."/>
            <person name="Venter J.C."/>
        </authorList>
    </citation>
    <scope>NUCLEOTIDE SEQUENCE [LARGE SCALE GENOMIC DNA]</scope>
    <source>
        <strain evidence="4 5">PCC 7420</strain>
    </source>
</reference>
<dbReference type="Pfam" id="PF14332">
    <property type="entry name" value="DUF4388"/>
    <property type="match status" value="1"/>
</dbReference>
<keyword evidence="1 2" id="KW-0597">Phosphoprotein</keyword>
<dbReference type="STRING" id="118168.MC7420_1832"/>
<dbReference type="AlphaFoldDB" id="B4VM49"/>